<evidence type="ECO:0000313" key="1">
    <source>
        <dbReference type="EMBL" id="KAL2322129.1"/>
    </source>
</evidence>
<evidence type="ECO:0000313" key="2">
    <source>
        <dbReference type="Proteomes" id="UP001603857"/>
    </source>
</evidence>
<reference evidence="1 2" key="1">
    <citation type="submission" date="2024-08" db="EMBL/GenBank/DDBJ databases">
        <title>Insights into the chromosomal genome structure of Flemingia macrophylla.</title>
        <authorList>
            <person name="Ding Y."/>
            <person name="Zhao Y."/>
            <person name="Bi W."/>
            <person name="Wu M."/>
            <person name="Zhao G."/>
            <person name="Gong Y."/>
            <person name="Li W."/>
            <person name="Zhang P."/>
        </authorList>
    </citation>
    <scope>NUCLEOTIDE SEQUENCE [LARGE SCALE GENOMIC DNA]</scope>
    <source>
        <strain evidence="1">DYQJB</strain>
        <tissue evidence="1">Leaf</tissue>
    </source>
</reference>
<protein>
    <submittedName>
        <fullName evidence="1">Uncharacterized protein</fullName>
    </submittedName>
</protein>
<accession>A0ABD1LF22</accession>
<dbReference type="EMBL" id="JBGMDY010000009">
    <property type="protein sequence ID" value="KAL2322129.1"/>
    <property type="molecule type" value="Genomic_DNA"/>
</dbReference>
<comment type="caution">
    <text evidence="1">The sequence shown here is derived from an EMBL/GenBank/DDBJ whole genome shotgun (WGS) entry which is preliminary data.</text>
</comment>
<proteinExistence type="predicted"/>
<dbReference type="AlphaFoldDB" id="A0ABD1LF22"/>
<sequence>MCILPSIGKQGFSFSLIYSSSDSIFDKHMGYSFSIRPTVTHEGASSFLSITSLFLQSSSDVVNNFL</sequence>
<gene>
    <name evidence="1" type="ORF">Fmac_026508</name>
</gene>
<keyword evidence="2" id="KW-1185">Reference proteome</keyword>
<name>A0ABD1LF22_9FABA</name>
<organism evidence="1 2">
    <name type="scientific">Flemingia macrophylla</name>
    <dbReference type="NCBI Taxonomy" id="520843"/>
    <lineage>
        <taxon>Eukaryota</taxon>
        <taxon>Viridiplantae</taxon>
        <taxon>Streptophyta</taxon>
        <taxon>Embryophyta</taxon>
        <taxon>Tracheophyta</taxon>
        <taxon>Spermatophyta</taxon>
        <taxon>Magnoliopsida</taxon>
        <taxon>eudicotyledons</taxon>
        <taxon>Gunneridae</taxon>
        <taxon>Pentapetalae</taxon>
        <taxon>rosids</taxon>
        <taxon>fabids</taxon>
        <taxon>Fabales</taxon>
        <taxon>Fabaceae</taxon>
        <taxon>Papilionoideae</taxon>
        <taxon>50 kb inversion clade</taxon>
        <taxon>NPAAA clade</taxon>
        <taxon>indigoferoid/millettioid clade</taxon>
        <taxon>Phaseoleae</taxon>
        <taxon>Flemingia</taxon>
    </lineage>
</organism>
<dbReference type="Proteomes" id="UP001603857">
    <property type="component" value="Unassembled WGS sequence"/>
</dbReference>